<accession>A0A0G1Q7L9</accession>
<evidence type="ECO:0000256" key="4">
    <source>
        <dbReference type="HAMAP-Rule" id="MF_01201"/>
    </source>
</evidence>
<comment type="catalytic activity">
    <reaction evidence="4">
        <text>L-alanine = D-alanine</text>
        <dbReference type="Rhea" id="RHEA:20249"/>
        <dbReference type="ChEBI" id="CHEBI:57416"/>
        <dbReference type="ChEBI" id="CHEBI:57972"/>
        <dbReference type="EC" id="5.1.1.1"/>
    </reaction>
</comment>
<dbReference type="EMBL" id="LCMS01000007">
    <property type="protein sequence ID" value="KKU40994.1"/>
    <property type="molecule type" value="Genomic_DNA"/>
</dbReference>
<dbReference type="UniPathway" id="UPA00042">
    <property type="reaction ID" value="UER00497"/>
</dbReference>
<dbReference type="SUPFAM" id="SSF50621">
    <property type="entry name" value="Alanine racemase C-terminal domain-like"/>
    <property type="match status" value="1"/>
</dbReference>
<evidence type="ECO:0000313" key="8">
    <source>
        <dbReference type="EMBL" id="KKU40994.1"/>
    </source>
</evidence>
<dbReference type="GO" id="GO:0030170">
    <property type="term" value="F:pyridoxal phosphate binding"/>
    <property type="evidence" value="ECO:0007669"/>
    <property type="project" value="UniProtKB-UniRule"/>
</dbReference>
<feature type="binding site" evidence="4 6">
    <location>
        <position position="320"/>
    </location>
    <ligand>
        <name>substrate</name>
    </ligand>
</feature>
<comment type="cofactor">
    <cofactor evidence="1 4 5">
        <name>pyridoxal 5'-phosphate</name>
        <dbReference type="ChEBI" id="CHEBI:597326"/>
    </cofactor>
</comment>
<name>A0A0G1Q7L9_9BACT</name>
<dbReference type="GO" id="GO:0005829">
    <property type="term" value="C:cytosol"/>
    <property type="evidence" value="ECO:0007669"/>
    <property type="project" value="TreeGrafter"/>
</dbReference>
<feature type="domain" description="Alanine racemase C-terminal" evidence="7">
    <location>
        <begin position="251"/>
        <end position="379"/>
    </location>
</feature>
<dbReference type="HAMAP" id="MF_01201">
    <property type="entry name" value="Ala_racemase"/>
    <property type="match status" value="1"/>
</dbReference>
<dbReference type="Gene3D" id="3.20.20.10">
    <property type="entry name" value="Alanine racemase"/>
    <property type="match status" value="1"/>
</dbReference>
<protein>
    <recommendedName>
        <fullName evidence="4">Alanine racemase</fullName>
        <ecNumber evidence="4">5.1.1.1</ecNumber>
    </recommendedName>
</protein>
<keyword evidence="3 4" id="KW-0413">Isomerase</keyword>
<dbReference type="Proteomes" id="UP000034795">
    <property type="component" value="Unassembled WGS sequence"/>
</dbReference>
<dbReference type="InterPro" id="IPR011079">
    <property type="entry name" value="Ala_racemase_C"/>
</dbReference>
<dbReference type="PROSITE" id="PS00395">
    <property type="entry name" value="ALANINE_RACEMASE"/>
    <property type="match status" value="1"/>
</dbReference>
<dbReference type="EC" id="5.1.1.1" evidence="4"/>
<comment type="similarity">
    <text evidence="4">Belongs to the alanine racemase family.</text>
</comment>
<evidence type="ECO:0000256" key="2">
    <source>
        <dbReference type="ARBA" id="ARBA00022898"/>
    </source>
</evidence>
<dbReference type="Pfam" id="PF01168">
    <property type="entry name" value="Ala_racemase_N"/>
    <property type="match status" value="1"/>
</dbReference>
<comment type="pathway">
    <text evidence="4">Amino-acid biosynthesis; D-alanine biosynthesis; D-alanine from L-alanine: step 1/1.</text>
</comment>
<dbReference type="Gene3D" id="2.40.37.10">
    <property type="entry name" value="Lyase, Ornithine Decarboxylase, Chain A, domain 1"/>
    <property type="match status" value="1"/>
</dbReference>
<dbReference type="GO" id="GO:0008784">
    <property type="term" value="F:alanine racemase activity"/>
    <property type="evidence" value="ECO:0007669"/>
    <property type="project" value="UniProtKB-UniRule"/>
</dbReference>
<dbReference type="AlphaFoldDB" id="A0A0G1Q7L9"/>
<proteinExistence type="inferred from homology"/>
<dbReference type="PANTHER" id="PTHR30511">
    <property type="entry name" value="ALANINE RACEMASE"/>
    <property type="match status" value="1"/>
</dbReference>
<dbReference type="PRINTS" id="PR00992">
    <property type="entry name" value="ALARACEMASE"/>
</dbReference>
<feature type="active site" description="Proton acceptor; specific for D-alanine" evidence="4">
    <location>
        <position position="37"/>
    </location>
</feature>
<evidence type="ECO:0000256" key="1">
    <source>
        <dbReference type="ARBA" id="ARBA00001933"/>
    </source>
</evidence>
<reference evidence="8 9" key="1">
    <citation type="journal article" date="2015" name="Nature">
        <title>rRNA introns, odd ribosomes, and small enigmatic genomes across a large radiation of phyla.</title>
        <authorList>
            <person name="Brown C.T."/>
            <person name="Hug L.A."/>
            <person name="Thomas B.C."/>
            <person name="Sharon I."/>
            <person name="Castelle C.J."/>
            <person name="Singh A."/>
            <person name="Wilkins M.J."/>
            <person name="Williams K.H."/>
            <person name="Banfield J.F."/>
        </authorList>
    </citation>
    <scope>NUCLEOTIDE SEQUENCE [LARGE SCALE GENOMIC DNA]</scope>
</reference>
<dbReference type="PATRIC" id="fig|1618994.3.peg.514"/>
<dbReference type="CDD" id="cd00430">
    <property type="entry name" value="PLPDE_III_AR"/>
    <property type="match status" value="1"/>
</dbReference>
<dbReference type="InterPro" id="IPR029066">
    <property type="entry name" value="PLP-binding_barrel"/>
</dbReference>
<dbReference type="InterPro" id="IPR020622">
    <property type="entry name" value="Ala_racemase_pyridoxalP-BS"/>
</dbReference>
<organism evidence="8 9">
    <name type="scientific">Candidatus Uhrbacteria bacterium GW2011_GWE2_46_68</name>
    <dbReference type="NCBI Taxonomy" id="1618994"/>
    <lineage>
        <taxon>Bacteria</taxon>
        <taxon>Candidatus Uhriibacteriota</taxon>
    </lineage>
</organism>
<keyword evidence="2 4" id="KW-0663">Pyridoxal phosphate</keyword>
<evidence type="ECO:0000256" key="5">
    <source>
        <dbReference type="PIRSR" id="PIRSR600821-50"/>
    </source>
</evidence>
<dbReference type="SUPFAM" id="SSF51419">
    <property type="entry name" value="PLP-binding barrel"/>
    <property type="match status" value="1"/>
</dbReference>
<evidence type="ECO:0000313" key="9">
    <source>
        <dbReference type="Proteomes" id="UP000034795"/>
    </source>
</evidence>
<gene>
    <name evidence="8" type="ORF">UX57_C0007G0026</name>
</gene>
<dbReference type="InterPro" id="IPR000821">
    <property type="entry name" value="Ala_racemase"/>
</dbReference>
<feature type="active site" description="Proton acceptor; specific for L-alanine" evidence="4">
    <location>
        <position position="272"/>
    </location>
</feature>
<evidence type="ECO:0000256" key="3">
    <source>
        <dbReference type="ARBA" id="ARBA00023235"/>
    </source>
</evidence>
<dbReference type="GO" id="GO:0030632">
    <property type="term" value="P:D-alanine biosynthetic process"/>
    <property type="evidence" value="ECO:0007669"/>
    <property type="project" value="UniProtKB-UniRule"/>
</dbReference>
<dbReference type="InterPro" id="IPR001608">
    <property type="entry name" value="Ala_racemase_N"/>
</dbReference>
<dbReference type="NCBIfam" id="TIGR00492">
    <property type="entry name" value="alr"/>
    <property type="match status" value="1"/>
</dbReference>
<feature type="modified residue" description="N6-(pyridoxal phosphate)lysine" evidence="4 5">
    <location>
        <position position="37"/>
    </location>
</feature>
<dbReference type="InterPro" id="IPR009006">
    <property type="entry name" value="Ala_racemase/Decarboxylase_C"/>
</dbReference>
<comment type="caution">
    <text evidence="8">The sequence shown here is derived from an EMBL/GenBank/DDBJ whole genome shotgun (WGS) entry which is preliminary data.</text>
</comment>
<dbReference type="SMART" id="SM01005">
    <property type="entry name" value="Ala_racemase_C"/>
    <property type="match status" value="1"/>
</dbReference>
<dbReference type="STRING" id="1618994.UX57_C0007G0026"/>
<comment type="function">
    <text evidence="4">Catalyzes the interconversion of L-alanine and D-alanine. May also act on other amino acids.</text>
</comment>
<evidence type="ECO:0000259" key="7">
    <source>
        <dbReference type="SMART" id="SM01005"/>
    </source>
</evidence>
<dbReference type="PANTHER" id="PTHR30511:SF0">
    <property type="entry name" value="ALANINE RACEMASE, CATABOLIC-RELATED"/>
    <property type="match status" value="1"/>
</dbReference>
<sequence>MSRHRTWIEINERALQQNINTLQGLLSGGARFCAIVKANAYGHGLKEVTHIAARQGVDAFGVDTIEDALLIRSWLPSALVLTLGYVLPEQYEEAVHERIHLTMYDLDALRLLEEEAKKQAGTAFVHLKIETGTQRQGLSEFDLKRYLQSLSTFPHIQIAGVSTHFANIEDTSDTSFATLQFHRFQKTVEQIQTAGIQPEHIHCACSAAIILYPSTHGSLVRAGISLYGVWPSEITETTTRRHGIACDLRPVLSWKTRIAQVRSIPAGTPISYGMTETVSKPTRIAVIPVGYWDGYDRSLSSVGEVLIAGNRCKVLGRICMNMMMVDASSVPHIEPGQEVILIGRSGRHEISASVLAKQAKTVPYEVLARLNPLLPRQVISETIV</sequence>
<evidence type="ECO:0000256" key="6">
    <source>
        <dbReference type="PIRSR" id="PIRSR600821-52"/>
    </source>
</evidence>
<dbReference type="Pfam" id="PF00842">
    <property type="entry name" value="Ala_racemase_C"/>
    <property type="match status" value="1"/>
</dbReference>
<feature type="binding site" evidence="4 6">
    <location>
        <position position="135"/>
    </location>
    <ligand>
        <name>substrate</name>
    </ligand>
</feature>
<dbReference type="FunFam" id="3.20.20.10:FF:000002">
    <property type="entry name" value="Alanine racemase"/>
    <property type="match status" value="1"/>
</dbReference>